<dbReference type="Gene3D" id="2.60.200.20">
    <property type="match status" value="1"/>
</dbReference>
<dbReference type="InterPro" id="IPR008984">
    <property type="entry name" value="SMAD_FHA_dom_sf"/>
</dbReference>
<dbReference type="SMART" id="SM00240">
    <property type="entry name" value="FHA"/>
    <property type="match status" value="1"/>
</dbReference>
<sequence>MARESHSPPPHRARYADDRRDNRGESSRSRYGYGERDRERERARDRDRYDERTRDRDYRRDRERESERGSGPRDSRRDGGERERSRRSESPRAGRSAPTHPPHGSRSRSGSPAPVDKAKPNFAPSGLLAAATNTVQGADGTKTVLKYNEPPEARKPALGWRLYVFKGSEQVEMLHIHRQSAYLAGRDRLVADIPLEHPSCSKQHAVIQYRSVQEKNEYGEVKSSIKPFVIDLESTNGTHVNDNTVPTSRYYELKAGDVIKFGTSAREYVLLHDEAS</sequence>
<keyword evidence="4" id="KW-1185">Reference proteome</keyword>
<accession>A0ABR3K0U2</accession>
<evidence type="ECO:0000256" key="1">
    <source>
        <dbReference type="SAM" id="MobiDB-lite"/>
    </source>
</evidence>
<reference evidence="4" key="1">
    <citation type="submission" date="2024-06" db="EMBL/GenBank/DDBJ databases">
        <title>Multi-omics analyses provide insights into the biosynthesis of the anticancer antibiotic pleurotin in Hohenbuehelia grisea.</title>
        <authorList>
            <person name="Weaver J.A."/>
            <person name="Alberti F."/>
        </authorList>
    </citation>
    <scope>NUCLEOTIDE SEQUENCE [LARGE SCALE GENOMIC DNA]</scope>
    <source>
        <strain evidence="4">T-177</strain>
    </source>
</reference>
<feature type="compositionally biased region" description="Basic and acidic residues" evidence="1">
    <location>
        <begin position="14"/>
        <end position="92"/>
    </location>
</feature>
<organism evidence="3 4">
    <name type="scientific">Hohenbuehelia grisea</name>
    <dbReference type="NCBI Taxonomy" id="104357"/>
    <lineage>
        <taxon>Eukaryota</taxon>
        <taxon>Fungi</taxon>
        <taxon>Dikarya</taxon>
        <taxon>Basidiomycota</taxon>
        <taxon>Agaricomycotina</taxon>
        <taxon>Agaricomycetes</taxon>
        <taxon>Agaricomycetidae</taxon>
        <taxon>Agaricales</taxon>
        <taxon>Pleurotineae</taxon>
        <taxon>Pleurotaceae</taxon>
        <taxon>Hohenbuehelia</taxon>
    </lineage>
</organism>
<dbReference type="SUPFAM" id="SSF49879">
    <property type="entry name" value="SMAD/FHA domain"/>
    <property type="match status" value="1"/>
</dbReference>
<dbReference type="PANTHER" id="PTHR23308">
    <property type="entry name" value="NUCLEAR INHIBITOR OF PROTEIN PHOSPHATASE-1"/>
    <property type="match status" value="1"/>
</dbReference>
<feature type="domain" description="FHA" evidence="2">
    <location>
        <begin position="182"/>
        <end position="245"/>
    </location>
</feature>
<dbReference type="InterPro" id="IPR050923">
    <property type="entry name" value="Cell_Proc_Reg/RNA_Proc"/>
</dbReference>
<comment type="caution">
    <text evidence="3">The sequence shown here is derived from an EMBL/GenBank/DDBJ whole genome shotgun (WGS) entry which is preliminary data.</text>
</comment>
<feature type="compositionally biased region" description="Low complexity" evidence="1">
    <location>
        <begin position="93"/>
        <end position="114"/>
    </location>
</feature>
<proteinExistence type="predicted"/>
<evidence type="ECO:0000259" key="2">
    <source>
        <dbReference type="PROSITE" id="PS50006"/>
    </source>
</evidence>
<feature type="region of interest" description="Disordered" evidence="1">
    <location>
        <begin position="1"/>
        <end position="123"/>
    </location>
</feature>
<protein>
    <recommendedName>
        <fullName evidence="2">FHA domain-containing protein</fullName>
    </recommendedName>
</protein>
<dbReference type="InterPro" id="IPR000253">
    <property type="entry name" value="FHA_dom"/>
</dbReference>
<dbReference type="EMBL" id="JASNQZ010000001">
    <property type="protein sequence ID" value="KAL0961245.1"/>
    <property type="molecule type" value="Genomic_DNA"/>
</dbReference>
<dbReference type="Pfam" id="PF00498">
    <property type="entry name" value="FHA"/>
    <property type="match status" value="1"/>
</dbReference>
<evidence type="ECO:0000313" key="3">
    <source>
        <dbReference type="EMBL" id="KAL0961245.1"/>
    </source>
</evidence>
<name>A0ABR3K0U2_9AGAR</name>
<gene>
    <name evidence="3" type="ORF">HGRIS_006208</name>
</gene>
<dbReference type="Proteomes" id="UP001556367">
    <property type="component" value="Unassembled WGS sequence"/>
</dbReference>
<dbReference type="PROSITE" id="PS50006">
    <property type="entry name" value="FHA_DOMAIN"/>
    <property type="match status" value="1"/>
</dbReference>
<evidence type="ECO:0000313" key="4">
    <source>
        <dbReference type="Proteomes" id="UP001556367"/>
    </source>
</evidence>